<reference evidence="1 2" key="1">
    <citation type="submission" date="2015-08" db="EMBL/GenBank/DDBJ databases">
        <title>Draft Genome Sequence of Rathayibacter sp. Strain VKM Ac-2596 Isolated from Leaf Gall Induced by Plant-Parasitic Nematodes.</title>
        <authorList>
            <person name="Vasilenko O.V."/>
            <person name="Starodumova I.P."/>
            <person name="Tarlachkov S.V."/>
            <person name="Dorofeeva L.V."/>
            <person name="Evtushenko L.I."/>
        </authorList>
    </citation>
    <scope>NUCLEOTIDE SEQUENCE [LARGE SCALE GENOMIC DNA]</scope>
    <source>
        <strain evidence="1 2">VKM Ac-2596</strain>
    </source>
</reference>
<dbReference type="EMBL" id="LIIN01000054">
    <property type="protein sequence ID" value="KZX21098.1"/>
    <property type="molecule type" value="Genomic_DNA"/>
</dbReference>
<comment type="caution">
    <text evidence="1">The sequence shown here is derived from an EMBL/GenBank/DDBJ whole genome shotgun (WGS) entry which is preliminary data.</text>
</comment>
<organism evidence="1 2">
    <name type="scientific">Rathayibacter tanaceti</name>
    <dbReference type="NCBI Taxonomy" id="1671680"/>
    <lineage>
        <taxon>Bacteria</taxon>
        <taxon>Bacillati</taxon>
        <taxon>Actinomycetota</taxon>
        <taxon>Actinomycetes</taxon>
        <taxon>Micrococcales</taxon>
        <taxon>Microbacteriaceae</taxon>
        <taxon>Rathayibacter</taxon>
    </lineage>
</organism>
<accession>A0A162GQ99</accession>
<evidence type="ECO:0000313" key="1">
    <source>
        <dbReference type="EMBL" id="KZX21098.1"/>
    </source>
</evidence>
<evidence type="ECO:0000313" key="2">
    <source>
        <dbReference type="Proteomes" id="UP000076717"/>
    </source>
</evidence>
<dbReference type="Proteomes" id="UP000076717">
    <property type="component" value="Unassembled WGS sequence"/>
</dbReference>
<dbReference type="AntiFam" id="ANF00228">
    <property type="entry name" value="Shadow ORF (opposite rbsA1)"/>
</dbReference>
<name>A0A162GQ99_9MICO</name>
<gene>
    <name evidence="1" type="ORF">ACH61_01754</name>
</gene>
<keyword evidence="2" id="KW-1185">Reference proteome</keyword>
<sequence>MPKRPRISWPSITFSPMLRLSVRRSSWNTAVMPAAFASAGPLNRRVTPSTTISPASGWWMPVSVLISVDLPAPFSPIRP</sequence>
<protein>
    <submittedName>
        <fullName evidence="1">Uncharacterized protein</fullName>
    </submittedName>
</protein>
<dbReference type="AlphaFoldDB" id="A0A162GQ99"/>
<proteinExistence type="predicted"/>